<feature type="compositionally biased region" description="Basic and acidic residues" evidence="1">
    <location>
        <begin position="233"/>
        <end position="243"/>
    </location>
</feature>
<dbReference type="OrthoDB" id="273736at2759"/>
<organism evidence="2 3">
    <name type="scientific">Bodo saltans</name>
    <name type="common">Flagellated protozoan</name>
    <dbReference type="NCBI Taxonomy" id="75058"/>
    <lineage>
        <taxon>Eukaryota</taxon>
        <taxon>Discoba</taxon>
        <taxon>Euglenozoa</taxon>
        <taxon>Kinetoplastea</taxon>
        <taxon>Metakinetoplastina</taxon>
        <taxon>Eubodonida</taxon>
        <taxon>Bodonidae</taxon>
        <taxon>Bodo</taxon>
    </lineage>
</organism>
<protein>
    <submittedName>
        <fullName evidence="2">Uncharacterized protein</fullName>
    </submittedName>
</protein>
<reference evidence="3" key="1">
    <citation type="submission" date="2015-09" db="EMBL/GenBank/DDBJ databases">
        <authorList>
            <consortium name="Pathogen Informatics"/>
        </authorList>
    </citation>
    <scope>NUCLEOTIDE SEQUENCE [LARGE SCALE GENOMIC DNA]</scope>
    <source>
        <strain evidence="3">Lake Konstanz</strain>
    </source>
</reference>
<proteinExistence type="predicted"/>
<dbReference type="EMBL" id="CYKH01001990">
    <property type="protein sequence ID" value="CUG91996.1"/>
    <property type="molecule type" value="Genomic_DNA"/>
</dbReference>
<feature type="region of interest" description="Disordered" evidence="1">
    <location>
        <begin position="124"/>
        <end position="145"/>
    </location>
</feature>
<keyword evidence="3" id="KW-1185">Reference proteome</keyword>
<evidence type="ECO:0000313" key="2">
    <source>
        <dbReference type="EMBL" id="CUG91996.1"/>
    </source>
</evidence>
<accession>A0A0S4JP49</accession>
<dbReference type="Proteomes" id="UP000051952">
    <property type="component" value="Unassembled WGS sequence"/>
</dbReference>
<dbReference type="Gene3D" id="1.10.287.1490">
    <property type="match status" value="1"/>
</dbReference>
<evidence type="ECO:0000256" key="1">
    <source>
        <dbReference type="SAM" id="MobiDB-lite"/>
    </source>
</evidence>
<feature type="compositionally biased region" description="Polar residues" evidence="1">
    <location>
        <begin position="209"/>
        <end position="218"/>
    </location>
</feature>
<gene>
    <name evidence="2" type="ORF">BSAL_02520</name>
</gene>
<dbReference type="VEuPathDB" id="TriTrypDB:BSAL_02520"/>
<dbReference type="AlphaFoldDB" id="A0A0S4JP49"/>
<evidence type="ECO:0000313" key="3">
    <source>
        <dbReference type="Proteomes" id="UP000051952"/>
    </source>
</evidence>
<feature type="region of interest" description="Disordered" evidence="1">
    <location>
        <begin position="209"/>
        <end position="243"/>
    </location>
</feature>
<feature type="compositionally biased region" description="Basic and acidic residues" evidence="1">
    <location>
        <begin position="135"/>
        <end position="144"/>
    </location>
</feature>
<sequence>MSVAPQQVDLGTMSRESIIDVAKRQNVQIKEKNTKIQELTRALAEAQSNTPLQTLVNEKEDAIIKLREALHEKVSHIEQLELKTHSWKEKVMEMANNDQRTIDALRTQLASTTHQLDALKAEAQQLRQTASPPKAAEETQEPHRQLASLTTAHDELSKQYAEQERTSQAAYNALKQSAIQRFQQMQTAADELPSVEVVANNQIQQLTTQNVDRNTANKHTAELEAEVAGSHSSGEREAHDCPA</sequence>
<name>A0A0S4JP49_BODSA</name>